<comment type="caution">
    <text evidence="5">The sequence shown here is derived from an EMBL/GenBank/DDBJ whole genome shotgun (WGS) entry which is preliminary data.</text>
</comment>
<evidence type="ECO:0000259" key="4">
    <source>
        <dbReference type="PROSITE" id="PS51078"/>
    </source>
</evidence>
<dbReference type="Gene3D" id="3.30.450.40">
    <property type="match status" value="1"/>
</dbReference>
<dbReference type="Pfam" id="PF09339">
    <property type="entry name" value="HTH_IclR"/>
    <property type="match status" value="1"/>
</dbReference>
<dbReference type="SMART" id="SM00346">
    <property type="entry name" value="HTH_ICLR"/>
    <property type="match status" value="1"/>
</dbReference>
<accession>A0A4R7W1S5</accession>
<dbReference type="InterPro" id="IPR011991">
    <property type="entry name" value="ArsR-like_HTH"/>
</dbReference>
<dbReference type="GO" id="GO:0045892">
    <property type="term" value="P:negative regulation of DNA-templated transcription"/>
    <property type="evidence" value="ECO:0007669"/>
    <property type="project" value="TreeGrafter"/>
</dbReference>
<dbReference type="GO" id="GO:0003677">
    <property type="term" value="F:DNA binding"/>
    <property type="evidence" value="ECO:0007669"/>
    <property type="project" value="UniProtKB-KW"/>
</dbReference>
<dbReference type="InterPro" id="IPR005471">
    <property type="entry name" value="Tscrpt_reg_IclR_N"/>
</dbReference>
<gene>
    <name evidence="5" type="ORF">CLV71_102600</name>
</gene>
<dbReference type="InterPro" id="IPR036390">
    <property type="entry name" value="WH_DNA-bd_sf"/>
</dbReference>
<evidence type="ECO:0000313" key="6">
    <source>
        <dbReference type="Proteomes" id="UP000294927"/>
    </source>
</evidence>
<dbReference type="AlphaFoldDB" id="A0A4R7W1S5"/>
<name>A0A4R7W1S5_9PSEU</name>
<dbReference type="PANTHER" id="PTHR30136">
    <property type="entry name" value="HELIX-TURN-HELIX TRANSCRIPTIONAL REGULATOR, ICLR FAMILY"/>
    <property type="match status" value="1"/>
</dbReference>
<sequence>MLTAVCEDGPLTLTALSGTTGLTPPTLLRTLRLMRDEGFVVQDEDRKWHATILVWRLGCAVNDSIGLHRITDRVLRELAEVIDETVVYATFENGWLTYSGQAEPDKPVRTHIPLGGHYGPLETRTGHAVLAWLTRAEVDKIIEAQATTAYTPHARKALYQELLDVALRGYASGTGDRWPGVWGAAAPVFNHRGQPVGAVGVSIPTGGVPDNGEAIAAKVSAAAQQLTVELGGPAERPASPLLAAAVHRRGPARAR</sequence>
<dbReference type="PROSITE" id="PS51078">
    <property type="entry name" value="ICLR_ED"/>
    <property type="match status" value="1"/>
</dbReference>
<dbReference type="InterPro" id="IPR014757">
    <property type="entry name" value="Tscrpt_reg_IclR_C"/>
</dbReference>
<dbReference type="PANTHER" id="PTHR30136:SF24">
    <property type="entry name" value="HTH-TYPE TRANSCRIPTIONAL REPRESSOR ALLR"/>
    <property type="match status" value="1"/>
</dbReference>
<dbReference type="SUPFAM" id="SSF46785">
    <property type="entry name" value="Winged helix' DNA-binding domain"/>
    <property type="match status" value="1"/>
</dbReference>
<protein>
    <submittedName>
        <fullName evidence="5">DNA-binding IclR family transcriptional regulator</fullName>
    </submittedName>
</protein>
<evidence type="ECO:0000256" key="2">
    <source>
        <dbReference type="ARBA" id="ARBA00023125"/>
    </source>
</evidence>
<keyword evidence="2 5" id="KW-0238">DNA-binding</keyword>
<dbReference type="Proteomes" id="UP000294927">
    <property type="component" value="Unassembled WGS sequence"/>
</dbReference>
<organism evidence="5 6">
    <name type="scientific">Actinophytocola oryzae</name>
    <dbReference type="NCBI Taxonomy" id="502181"/>
    <lineage>
        <taxon>Bacteria</taxon>
        <taxon>Bacillati</taxon>
        <taxon>Actinomycetota</taxon>
        <taxon>Actinomycetes</taxon>
        <taxon>Pseudonocardiales</taxon>
        <taxon>Pseudonocardiaceae</taxon>
    </lineage>
</organism>
<dbReference type="Gene3D" id="1.10.10.10">
    <property type="entry name" value="Winged helix-like DNA-binding domain superfamily/Winged helix DNA-binding domain"/>
    <property type="match status" value="1"/>
</dbReference>
<dbReference type="GO" id="GO:0003700">
    <property type="term" value="F:DNA-binding transcription factor activity"/>
    <property type="evidence" value="ECO:0007669"/>
    <property type="project" value="TreeGrafter"/>
</dbReference>
<proteinExistence type="predicted"/>
<feature type="domain" description="IclR-ED" evidence="4">
    <location>
        <begin position="53"/>
        <end position="232"/>
    </location>
</feature>
<dbReference type="InterPro" id="IPR050707">
    <property type="entry name" value="HTH_MetabolicPath_Reg"/>
</dbReference>
<evidence type="ECO:0000256" key="3">
    <source>
        <dbReference type="ARBA" id="ARBA00023163"/>
    </source>
</evidence>
<keyword evidence="6" id="KW-1185">Reference proteome</keyword>
<dbReference type="SUPFAM" id="SSF55781">
    <property type="entry name" value="GAF domain-like"/>
    <property type="match status" value="1"/>
</dbReference>
<evidence type="ECO:0000313" key="5">
    <source>
        <dbReference type="EMBL" id="TDV56533.1"/>
    </source>
</evidence>
<dbReference type="InterPro" id="IPR036388">
    <property type="entry name" value="WH-like_DNA-bd_sf"/>
</dbReference>
<keyword evidence="1" id="KW-0805">Transcription regulation</keyword>
<reference evidence="5 6" key="1">
    <citation type="submission" date="2019-03" db="EMBL/GenBank/DDBJ databases">
        <title>Genomic Encyclopedia of Archaeal and Bacterial Type Strains, Phase II (KMG-II): from individual species to whole genera.</title>
        <authorList>
            <person name="Goeker M."/>
        </authorList>
    </citation>
    <scope>NUCLEOTIDE SEQUENCE [LARGE SCALE GENOMIC DNA]</scope>
    <source>
        <strain evidence="5 6">DSM 45499</strain>
    </source>
</reference>
<keyword evidence="3" id="KW-0804">Transcription</keyword>
<dbReference type="EMBL" id="SOCP01000002">
    <property type="protein sequence ID" value="TDV56533.1"/>
    <property type="molecule type" value="Genomic_DNA"/>
</dbReference>
<evidence type="ECO:0000256" key="1">
    <source>
        <dbReference type="ARBA" id="ARBA00023015"/>
    </source>
</evidence>
<dbReference type="CDD" id="cd00090">
    <property type="entry name" value="HTH_ARSR"/>
    <property type="match status" value="1"/>
</dbReference>
<dbReference type="InterPro" id="IPR029016">
    <property type="entry name" value="GAF-like_dom_sf"/>
</dbReference>
<dbReference type="Pfam" id="PF01614">
    <property type="entry name" value="IclR_C"/>
    <property type="match status" value="1"/>
</dbReference>